<feature type="transmembrane region" description="Helical" evidence="4">
    <location>
        <begin position="20"/>
        <end position="43"/>
    </location>
</feature>
<feature type="domain" description="Major facilitator superfamily (MFS) profile" evidence="5">
    <location>
        <begin position="1"/>
        <end position="362"/>
    </location>
</feature>
<feature type="transmembrane region" description="Helical" evidence="4">
    <location>
        <begin position="306"/>
        <end position="329"/>
    </location>
</feature>
<evidence type="ECO:0000313" key="6">
    <source>
        <dbReference type="EMBL" id="MBK0400550.1"/>
    </source>
</evidence>
<feature type="transmembrane region" description="Helical" evidence="4">
    <location>
        <begin position="84"/>
        <end position="103"/>
    </location>
</feature>
<evidence type="ECO:0000259" key="5">
    <source>
        <dbReference type="PROSITE" id="PS50850"/>
    </source>
</evidence>
<dbReference type="Proteomes" id="UP000655420">
    <property type="component" value="Unassembled WGS sequence"/>
</dbReference>
<dbReference type="SUPFAM" id="SSF103473">
    <property type="entry name" value="MFS general substrate transporter"/>
    <property type="match status" value="1"/>
</dbReference>
<dbReference type="PANTHER" id="PTHR23537:SF1">
    <property type="entry name" value="SUGAR TRANSPORTER"/>
    <property type="match status" value="1"/>
</dbReference>
<evidence type="ECO:0000256" key="2">
    <source>
        <dbReference type="ARBA" id="ARBA00022989"/>
    </source>
</evidence>
<dbReference type="Pfam" id="PF06779">
    <property type="entry name" value="MFS_4"/>
    <property type="match status" value="1"/>
</dbReference>
<dbReference type="InterPro" id="IPR036259">
    <property type="entry name" value="MFS_trans_sf"/>
</dbReference>
<feature type="transmembrane region" description="Helical" evidence="4">
    <location>
        <begin position="185"/>
        <end position="209"/>
    </location>
</feature>
<evidence type="ECO:0000256" key="4">
    <source>
        <dbReference type="SAM" id="Phobius"/>
    </source>
</evidence>
<dbReference type="GO" id="GO:0022857">
    <property type="term" value="F:transmembrane transporter activity"/>
    <property type="evidence" value="ECO:0007669"/>
    <property type="project" value="InterPro"/>
</dbReference>
<feature type="transmembrane region" description="Helical" evidence="4">
    <location>
        <begin position="341"/>
        <end position="358"/>
    </location>
</feature>
<organism evidence="6 7">
    <name type="scientific">Thermohalobaculum xanthum</name>
    <dbReference type="NCBI Taxonomy" id="2753746"/>
    <lineage>
        <taxon>Bacteria</taxon>
        <taxon>Pseudomonadati</taxon>
        <taxon>Pseudomonadota</taxon>
        <taxon>Alphaproteobacteria</taxon>
        <taxon>Rhodobacterales</taxon>
        <taxon>Paracoccaceae</taxon>
        <taxon>Thermohalobaculum</taxon>
    </lineage>
</organism>
<keyword evidence="2 4" id="KW-1133">Transmembrane helix</keyword>
<protein>
    <submittedName>
        <fullName evidence="6">YbfB/YjiJ family MFS transporter</fullName>
    </submittedName>
</protein>
<feature type="transmembrane region" description="Helical" evidence="4">
    <location>
        <begin position="115"/>
        <end position="139"/>
    </location>
</feature>
<dbReference type="AlphaFoldDB" id="A0A8J7SIU8"/>
<feature type="transmembrane region" description="Helical" evidence="4">
    <location>
        <begin position="221"/>
        <end position="238"/>
    </location>
</feature>
<keyword evidence="3 4" id="KW-0472">Membrane</keyword>
<dbReference type="GO" id="GO:0005886">
    <property type="term" value="C:plasma membrane"/>
    <property type="evidence" value="ECO:0007669"/>
    <property type="project" value="TreeGrafter"/>
</dbReference>
<dbReference type="Gene3D" id="1.20.1250.20">
    <property type="entry name" value="MFS general substrate transporter like domains"/>
    <property type="match status" value="2"/>
</dbReference>
<feature type="transmembrane region" description="Helical" evidence="4">
    <location>
        <begin position="55"/>
        <end position="78"/>
    </location>
</feature>
<evidence type="ECO:0000256" key="1">
    <source>
        <dbReference type="ARBA" id="ARBA00022692"/>
    </source>
</evidence>
<dbReference type="InterPro" id="IPR010645">
    <property type="entry name" value="MFS_4"/>
</dbReference>
<feature type="transmembrane region" description="Helical" evidence="4">
    <location>
        <begin position="145"/>
        <end position="164"/>
    </location>
</feature>
<comment type="caution">
    <text evidence="6">The sequence shown here is derived from an EMBL/GenBank/DDBJ whole genome shotgun (WGS) entry which is preliminary data.</text>
</comment>
<keyword evidence="7" id="KW-1185">Reference proteome</keyword>
<gene>
    <name evidence="6" type="ORF">H0I76_15225</name>
</gene>
<accession>A0A8J7SIU8</accession>
<proteinExistence type="predicted"/>
<evidence type="ECO:0000313" key="7">
    <source>
        <dbReference type="Proteomes" id="UP000655420"/>
    </source>
</evidence>
<dbReference type="EMBL" id="JAEHHL010000009">
    <property type="protein sequence ID" value="MBK0400550.1"/>
    <property type="molecule type" value="Genomic_DNA"/>
</dbReference>
<keyword evidence="1 4" id="KW-0812">Transmembrane</keyword>
<dbReference type="PROSITE" id="PS50850">
    <property type="entry name" value="MFS"/>
    <property type="match status" value="1"/>
</dbReference>
<sequence length="362" mass="35495">MGMGRFLYTPALPMMAPAGLGPAEAGLVASANFAGYLAGALAASLPGLSAHARGLMLGALVASGVTTAAMAGTGSIWIWAALRFGGGVASAFVLVMASSLIVARLNAKGRGALAAVHFAGVGAGIAASALIAAPFVAGAEAWRQVWLTGGALSLGAAAAVALLVPGDGGAPRGAGGDARRRSPGIWRLVLAYAALGFGYVITATFIVAILRDGPSGRIGEMLVWLVVGLAAIPSVWFWSRIAARFGTVRAYQAAMLVEAAGVALSAVASGTVALALAAAALGGTFIGLTALGLQEAARRAGGDGRAVMGLMTAAFGLGQMIGPAVAGWMRDATGSYAGPSLIAAGVLVGGAMVAAPLARDET</sequence>
<evidence type="ECO:0000256" key="3">
    <source>
        <dbReference type="ARBA" id="ARBA00023136"/>
    </source>
</evidence>
<name>A0A8J7SIU8_9RHOB</name>
<dbReference type="InterPro" id="IPR020846">
    <property type="entry name" value="MFS_dom"/>
</dbReference>
<dbReference type="PANTHER" id="PTHR23537">
    <property type="match status" value="1"/>
</dbReference>
<feature type="transmembrane region" description="Helical" evidence="4">
    <location>
        <begin position="274"/>
        <end position="294"/>
    </location>
</feature>
<reference evidence="6" key="1">
    <citation type="submission" date="2020-12" db="EMBL/GenBank/DDBJ databases">
        <title>Bacterial taxonomy.</title>
        <authorList>
            <person name="Pan X."/>
        </authorList>
    </citation>
    <scope>NUCLEOTIDE SEQUENCE</scope>
    <source>
        <strain evidence="6">M0105</strain>
    </source>
</reference>